<proteinExistence type="predicted"/>
<evidence type="ECO:0000256" key="1">
    <source>
        <dbReference type="SAM" id="MobiDB-lite"/>
    </source>
</evidence>
<comment type="caution">
    <text evidence="2">The sequence shown here is derived from an EMBL/GenBank/DDBJ whole genome shotgun (WGS) entry which is preliminary data.</text>
</comment>
<dbReference type="EMBL" id="CAKXAJ010025255">
    <property type="protein sequence ID" value="CAH2237213.1"/>
    <property type="molecule type" value="Genomic_DNA"/>
</dbReference>
<evidence type="ECO:0000313" key="2">
    <source>
        <dbReference type="EMBL" id="CAH2237213.1"/>
    </source>
</evidence>
<dbReference type="AlphaFoldDB" id="A0A8S4RKU7"/>
<accession>A0A8S4RKU7</accession>
<reference evidence="2" key="1">
    <citation type="submission" date="2022-03" db="EMBL/GenBank/DDBJ databases">
        <authorList>
            <person name="Lindestad O."/>
        </authorList>
    </citation>
    <scope>NUCLEOTIDE SEQUENCE</scope>
</reference>
<keyword evidence="3" id="KW-1185">Reference proteome</keyword>
<dbReference type="Proteomes" id="UP000838756">
    <property type="component" value="Unassembled WGS sequence"/>
</dbReference>
<gene>
    <name evidence="2" type="primary">jg11184</name>
    <name evidence="2" type="ORF">PAEG_LOCUS14515</name>
</gene>
<name>A0A8S4RKU7_9NEOP</name>
<evidence type="ECO:0000313" key="3">
    <source>
        <dbReference type="Proteomes" id="UP000838756"/>
    </source>
</evidence>
<protein>
    <submittedName>
        <fullName evidence="2">Jg11184 protein</fullName>
    </submittedName>
</protein>
<sequence>MEQQERIHTTATPPAESAEADPSRLTTYPVSPVEKKHPPAPGLQSPTANAANVRRQPDPTALFLDGTQTLQLMGTTDQVLPPPHSSSERFAARALSPVTYLVGPSTALGQLPPGSIHCALRVR</sequence>
<organism evidence="2 3">
    <name type="scientific">Pararge aegeria aegeria</name>
    <dbReference type="NCBI Taxonomy" id="348720"/>
    <lineage>
        <taxon>Eukaryota</taxon>
        <taxon>Metazoa</taxon>
        <taxon>Ecdysozoa</taxon>
        <taxon>Arthropoda</taxon>
        <taxon>Hexapoda</taxon>
        <taxon>Insecta</taxon>
        <taxon>Pterygota</taxon>
        <taxon>Neoptera</taxon>
        <taxon>Endopterygota</taxon>
        <taxon>Lepidoptera</taxon>
        <taxon>Glossata</taxon>
        <taxon>Ditrysia</taxon>
        <taxon>Papilionoidea</taxon>
        <taxon>Nymphalidae</taxon>
        <taxon>Satyrinae</taxon>
        <taxon>Satyrini</taxon>
        <taxon>Parargina</taxon>
        <taxon>Pararge</taxon>
    </lineage>
</organism>
<feature type="region of interest" description="Disordered" evidence="1">
    <location>
        <begin position="1"/>
        <end position="57"/>
    </location>
</feature>